<dbReference type="Pfam" id="PF09992">
    <property type="entry name" value="NAGPA"/>
    <property type="match status" value="1"/>
</dbReference>
<organism evidence="4 5">
    <name type="scientific">Cyclotella atomus</name>
    <dbReference type="NCBI Taxonomy" id="382360"/>
    <lineage>
        <taxon>Eukaryota</taxon>
        <taxon>Sar</taxon>
        <taxon>Stramenopiles</taxon>
        <taxon>Ochrophyta</taxon>
        <taxon>Bacillariophyta</taxon>
        <taxon>Coscinodiscophyceae</taxon>
        <taxon>Thalassiosirophycidae</taxon>
        <taxon>Stephanodiscales</taxon>
        <taxon>Stephanodiscaceae</taxon>
        <taxon>Cyclotella</taxon>
    </lineage>
</organism>
<protein>
    <recommendedName>
        <fullName evidence="6">Thioredoxin domain-containing protein</fullName>
    </recommendedName>
</protein>
<dbReference type="Pfam" id="PF00085">
    <property type="entry name" value="Thioredoxin"/>
    <property type="match status" value="1"/>
</dbReference>
<dbReference type="InterPro" id="IPR018711">
    <property type="entry name" value="NAGPA"/>
</dbReference>
<dbReference type="Proteomes" id="UP001530400">
    <property type="component" value="Unassembled WGS sequence"/>
</dbReference>
<feature type="region of interest" description="Disordered" evidence="1">
    <location>
        <begin position="622"/>
        <end position="684"/>
    </location>
</feature>
<sequence>MATGDFKGATWLSSAFNVIEKSTHLNPDLYDVLRAFGKDDNDAPGPANLDPDTLDVDTGGIDTTTYLKDRIANDLLDEIDSDQAFMFSRRFVSVSTLLKEKASDSVTSKQLLRLALHRRAVQILSTTDPALSQRKALRIRALVDFIWSISLVLNLKDSPDNNQQCTFAELIREQGQQSSSHEFAPGFYHSTIEGTTSDFGPVHINILRINLTSSGCQMKCVDARDKTTDLPTFAKEMGAVAAISGGFFLYSEPDIELPSKRTDPVGLLISDGKVLGPPIFKRSAIVQTKRENGREIIGIEKIGMEGVTCHCSWNAGEDGETGVELVIGSSLYYNNDEGVAHAICVHRADAEEAVIERSQCAFAIVGDQVVQRKFSPGCPVEIQVPLLGFVLIFPEEALLCESSGNGTKIMHDHNIEISVSYDLPSTMTNAMAGGPLFFSDEDGCTAMDLASEDFKGSAPPVTFSQDETHDYNLLPRMGIGIAKCPISGDELLVCAAVDGRNLDRALGLTLQGTSDLLRSLGCYKAMNLDGGSSKRMVVWDPSLMKHRVVCLSTTEIKASNGTDKTAKPGTEPSLDVEEVTDLDAAAIELNELLDALEGEYIESSSSGGADEKNEDCDASIVDETPAVEESESDTSVIDEKVGGTMEQQQEDGGPADNNEANQTAASETDQVVEQPQQPPAQTGPFVDLFGDVLLSLEMVDETHAQVHQHFTNEALANKKVVGLYFSADWCGPCRQFTPDLVQFYDKMNSRRGKQNEGQRGQYLGEKYGVKSIPTLVLLDEIGNVITTDARNKIPMDKAGIGFPWRSPISVLVSALVPRSMRLLMKSQVNEVVDLLRKVLGGANNAGGGGGLGGLFDKLRESLAKKAGAR</sequence>
<evidence type="ECO:0000256" key="1">
    <source>
        <dbReference type="SAM" id="MobiDB-lite"/>
    </source>
</evidence>
<reference evidence="4 5" key="1">
    <citation type="submission" date="2024-10" db="EMBL/GenBank/DDBJ databases">
        <title>Updated reference genomes for cyclostephanoid diatoms.</title>
        <authorList>
            <person name="Roberts W.R."/>
            <person name="Alverson A.J."/>
        </authorList>
    </citation>
    <scope>NUCLEOTIDE SEQUENCE [LARGE SCALE GENOMIC DNA]</scope>
    <source>
        <strain evidence="4 5">AJA010-31</strain>
    </source>
</reference>
<feature type="compositionally biased region" description="Polar residues" evidence="1">
    <location>
        <begin position="658"/>
        <end position="673"/>
    </location>
</feature>
<evidence type="ECO:0008006" key="6">
    <source>
        <dbReference type="Google" id="ProtNLM"/>
    </source>
</evidence>
<evidence type="ECO:0000259" key="2">
    <source>
        <dbReference type="Pfam" id="PF00085"/>
    </source>
</evidence>
<dbReference type="Gene3D" id="3.40.30.10">
    <property type="entry name" value="Glutaredoxin"/>
    <property type="match status" value="2"/>
</dbReference>
<evidence type="ECO:0000259" key="3">
    <source>
        <dbReference type="Pfam" id="PF09992"/>
    </source>
</evidence>
<feature type="domain" description="Phosphodiester glycosidase" evidence="3">
    <location>
        <begin position="468"/>
        <end position="540"/>
    </location>
</feature>
<accession>A0ABD3QQ02</accession>
<evidence type="ECO:0000313" key="4">
    <source>
        <dbReference type="EMBL" id="KAL3802021.1"/>
    </source>
</evidence>
<proteinExistence type="predicted"/>
<dbReference type="PANTHER" id="PTHR40446">
    <property type="entry name" value="N-ACETYLGLUCOSAMINE-1-PHOSPHODIESTER ALPHA-N-ACETYLGLUCOSAMINIDASE"/>
    <property type="match status" value="1"/>
</dbReference>
<dbReference type="EMBL" id="JALLPJ020000114">
    <property type="protein sequence ID" value="KAL3802021.1"/>
    <property type="molecule type" value="Genomic_DNA"/>
</dbReference>
<comment type="caution">
    <text evidence="4">The sequence shown here is derived from an EMBL/GenBank/DDBJ whole genome shotgun (WGS) entry which is preliminary data.</text>
</comment>
<evidence type="ECO:0000313" key="5">
    <source>
        <dbReference type="Proteomes" id="UP001530400"/>
    </source>
</evidence>
<dbReference type="PANTHER" id="PTHR40446:SF2">
    <property type="entry name" value="N-ACETYLGLUCOSAMINE-1-PHOSPHODIESTER ALPHA-N-ACETYLGLUCOSAMINIDASE"/>
    <property type="match status" value="1"/>
</dbReference>
<feature type="domain" description="Thioredoxin" evidence="2">
    <location>
        <begin position="706"/>
        <end position="782"/>
    </location>
</feature>
<dbReference type="AlphaFoldDB" id="A0ABD3QQ02"/>
<name>A0ABD3QQ02_9STRA</name>
<dbReference type="InterPro" id="IPR036249">
    <property type="entry name" value="Thioredoxin-like_sf"/>
</dbReference>
<dbReference type="InterPro" id="IPR013766">
    <property type="entry name" value="Thioredoxin_domain"/>
</dbReference>
<dbReference type="SUPFAM" id="SSF52833">
    <property type="entry name" value="Thioredoxin-like"/>
    <property type="match status" value="1"/>
</dbReference>
<keyword evidence="5" id="KW-1185">Reference proteome</keyword>
<gene>
    <name evidence="4" type="ORF">ACHAWO_002441</name>
</gene>